<keyword evidence="4 11" id="KW-0863">Zinc-finger</keyword>
<evidence type="ECO:0000259" key="12">
    <source>
        <dbReference type="PROSITE" id="PS51030"/>
    </source>
</evidence>
<keyword evidence="5 11" id="KW-0862">Zinc</keyword>
<evidence type="ECO:0000313" key="14">
    <source>
        <dbReference type="EMBL" id="KAK6185661.1"/>
    </source>
</evidence>
<dbReference type="Pfam" id="PF00104">
    <property type="entry name" value="Hormone_recep"/>
    <property type="match status" value="1"/>
</dbReference>
<keyword evidence="3 11" id="KW-0479">Metal-binding</keyword>
<dbReference type="Gene3D" id="1.10.565.10">
    <property type="entry name" value="Retinoid X Receptor"/>
    <property type="match status" value="1"/>
</dbReference>
<evidence type="ECO:0000256" key="2">
    <source>
        <dbReference type="ARBA" id="ARBA00008092"/>
    </source>
</evidence>
<dbReference type="SMART" id="SM00430">
    <property type="entry name" value="HOLI"/>
    <property type="match status" value="1"/>
</dbReference>
<keyword evidence="9 11" id="KW-0675">Receptor</keyword>
<dbReference type="PROSITE" id="PS51030">
    <property type="entry name" value="NUCLEAR_REC_DBD_2"/>
    <property type="match status" value="1"/>
</dbReference>
<dbReference type="PANTHER" id="PTHR45805:SF2">
    <property type="entry name" value="NUCLEAR HORMONE RECEPTOR HR3-RELATED"/>
    <property type="match status" value="1"/>
</dbReference>
<dbReference type="EMBL" id="JAZGQO010000006">
    <property type="protein sequence ID" value="KAK6185661.1"/>
    <property type="molecule type" value="Genomic_DNA"/>
</dbReference>
<dbReference type="PRINTS" id="PR00398">
    <property type="entry name" value="STRDHORMONER"/>
</dbReference>
<dbReference type="SUPFAM" id="SSF48508">
    <property type="entry name" value="Nuclear receptor ligand-binding domain"/>
    <property type="match status" value="1"/>
</dbReference>
<dbReference type="PANTHER" id="PTHR45805">
    <property type="entry name" value="NUCLEAR HORMONE RECEPTOR HR3-RELATED"/>
    <property type="match status" value="1"/>
</dbReference>
<name>A0AAN8JYH9_PATCE</name>
<dbReference type="SMART" id="SM00399">
    <property type="entry name" value="ZnF_C4"/>
    <property type="match status" value="1"/>
</dbReference>
<accession>A0AAN8JYH9</accession>
<evidence type="ECO:0000256" key="5">
    <source>
        <dbReference type="ARBA" id="ARBA00022833"/>
    </source>
</evidence>
<evidence type="ECO:0000256" key="6">
    <source>
        <dbReference type="ARBA" id="ARBA00023015"/>
    </source>
</evidence>
<keyword evidence="7 11" id="KW-0238">DNA-binding</keyword>
<evidence type="ECO:0000256" key="1">
    <source>
        <dbReference type="ARBA" id="ARBA00004123"/>
    </source>
</evidence>
<reference evidence="14 15" key="1">
    <citation type="submission" date="2024-01" db="EMBL/GenBank/DDBJ databases">
        <title>The genome of the rayed Mediterranean limpet Patella caerulea (Linnaeus, 1758).</title>
        <authorList>
            <person name="Anh-Thu Weber A."/>
            <person name="Halstead-Nussloch G."/>
        </authorList>
    </citation>
    <scope>NUCLEOTIDE SEQUENCE [LARGE SCALE GENOMIC DNA]</scope>
    <source>
        <strain evidence="14">AATW-2023a</strain>
        <tissue evidence="14">Whole specimen</tissue>
    </source>
</reference>
<dbReference type="InterPro" id="IPR001723">
    <property type="entry name" value="Nuclear_hrmn_rcpt"/>
</dbReference>
<evidence type="ECO:0000256" key="11">
    <source>
        <dbReference type="RuleBase" id="RU004334"/>
    </source>
</evidence>
<feature type="domain" description="Nuclear receptor" evidence="12">
    <location>
        <begin position="12"/>
        <end position="87"/>
    </location>
</feature>
<dbReference type="GO" id="GO:0000978">
    <property type="term" value="F:RNA polymerase II cis-regulatory region sequence-specific DNA binding"/>
    <property type="evidence" value="ECO:0007669"/>
    <property type="project" value="TreeGrafter"/>
</dbReference>
<dbReference type="PRINTS" id="PR00047">
    <property type="entry name" value="STROIDFINGER"/>
</dbReference>
<dbReference type="GO" id="GO:0008270">
    <property type="term" value="F:zinc ion binding"/>
    <property type="evidence" value="ECO:0007669"/>
    <property type="project" value="UniProtKB-KW"/>
</dbReference>
<dbReference type="InterPro" id="IPR001728">
    <property type="entry name" value="ThyrH_rcpt"/>
</dbReference>
<dbReference type="InterPro" id="IPR001628">
    <property type="entry name" value="Znf_hrmn_rcpt"/>
</dbReference>
<keyword evidence="10 11" id="KW-0539">Nucleus</keyword>
<evidence type="ECO:0000256" key="9">
    <source>
        <dbReference type="ARBA" id="ARBA00023170"/>
    </source>
</evidence>
<dbReference type="PROSITE" id="PS51843">
    <property type="entry name" value="NR_LBD"/>
    <property type="match status" value="1"/>
</dbReference>
<dbReference type="Gene3D" id="3.30.50.10">
    <property type="entry name" value="Erythroid Transcription Factor GATA-1, subunit A"/>
    <property type="match status" value="1"/>
</dbReference>
<dbReference type="Proteomes" id="UP001347796">
    <property type="component" value="Unassembled WGS sequence"/>
</dbReference>
<dbReference type="InterPro" id="IPR000536">
    <property type="entry name" value="Nucl_hrmn_rcpt_lig-bd"/>
</dbReference>
<organism evidence="14 15">
    <name type="scientific">Patella caerulea</name>
    <name type="common">Rayed Mediterranean limpet</name>
    <dbReference type="NCBI Taxonomy" id="87958"/>
    <lineage>
        <taxon>Eukaryota</taxon>
        <taxon>Metazoa</taxon>
        <taxon>Spiralia</taxon>
        <taxon>Lophotrochozoa</taxon>
        <taxon>Mollusca</taxon>
        <taxon>Gastropoda</taxon>
        <taxon>Patellogastropoda</taxon>
        <taxon>Patelloidea</taxon>
        <taxon>Patellidae</taxon>
        <taxon>Patella</taxon>
    </lineage>
</organism>
<dbReference type="FunFam" id="3.30.50.10:FF:000003">
    <property type="entry name" value="Nuclear orphan receptor ROR-beta"/>
    <property type="match status" value="1"/>
</dbReference>
<evidence type="ECO:0000256" key="3">
    <source>
        <dbReference type="ARBA" id="ARBA00022723"/>
    </source>
</evidence>
<keyword evidence="15" id="KW-1185">Reference proteome</keyword>
<dbReference type="PRINTS" id="PR00546">
    <property type="entry name" value="THYROIDHORMR"/>
</dbReference>
<proteinExistence type="inferred from homology"/>
<evidence type="ECO:0000256" key="8">
    <source>
        <dbReference type="ARBA" id="ARBA00023163"/>
    </source>
</evidence>
<dbReference type="CDD" id="cd06968">
    <property type="entry name" value="NR_DBD_ROR"/>
    <property type="match status" value="1"/>
</dbReference>
<evidence type="ECO:0000313" key="15">
    <source>
        <dbReference type="Proteomes" id="UP001347796"/>
    </source>
</evidence>
<comment type="caution">
    <text evidence="14">The sequence shown here is derived from an EMBL/GenBank/DDBJ whole genome shotgun (WGS) entry which is preliminary data.</text>
</comment>
<evidence type="ECO:0000256" key="7">
    <source>
        <dbReference type="ARBA" id="ARBA00023125"/>
    </source>
</evidence>
<dbReference type="Pfam" id="PF00105">
    <property type="entry name" value="zf-C4"/>
    <property type="match status" value="1"/>
</dbReference>
<dbReference type="AlphaFoldDB" id="A0AAN8JYH9"/>
<keyword evidence="6 11" id="KW-0805">Transcription regulation</keyword>
<dbReference type="SUPFAM" id="SSF57716">
    <property type="entry name" value="Glucocorticoid receptor-like (DNA-binding domain)"/>
    <property type="match status" value="1"/>
</dbReference>
<feature type="domain" description="NR LBD" evidence="13">
    <location>
        <begin position="191"/>
        <end position="424"/>
    </location>
</feature>
<sequence>MMSTNMKAQIEVIPCKVCGDKSSGVHYGVITCEGCKGFFRRSQSGPVNYQCPRNKACVIDRVNRNRCQYCRLQKCLALGMSRDAVKFGRMSKKQREKVEDEANLVKQSRLNGYELPSPTYNNNNNNQFVTLTTPGYGYTSNGYSYTLSGNQQQDYPVSPDTANYPNSPGPHPISLVRPVDLMDPMTFGKAITEAHLRTSLYSPDQIESLKQQTVSQEQIDSYKLMNHFQLWMEIAEKITLAVQQIIEFAKMIPGFMDLSQDDQIMLLKAGSFELALLQLCRAYDEITNSVIFGNSYIPLEAFSALDDEEKMVMEKIFEFVKAVQTYKLTEVEMALFSALILISADRPGLKDTGDIQKLHEKIQASLKLEIGNNHQDDAETLAKLVAQIPVVRGLSLLHVRILQRFRDSQPDVEFPALHKELFSAETTDAS</sequence>
<keyword evidence="8 11" id="KW-0804">Transcription</keyword>
<gene>
    <name evidence="14" type="ORF">SNE40_007843</name>
</gene>
<dbReference type="PROSITE" id="PS00031">
    <property type="entry name" value="NUCLEAR_REC_DBD_1"/>
    <property type="match status" value="1"/>
</dbReference>
<comment type="subcellular location">
    <subcellularLocation>
        <location evidence="1 11">Nucleus</location>
    </subcellularLocation>
</comment>
<evidence type="ECO:0000259" key="13">
    <source>
        <dbReference type="PROSITE" id="PS51843"/>
    </source>
</evidence>
<dbReference type="GO" id="GO:0005634">
    <property type="term" value="C:nucleus"/>
    <property type="evidence" value="ECO:0007669"/>
    <property type="project" value="UniProtKB-SubCell"/>
</dbReference>
<dbReference type="GO" id="GO:0004879">
    <property type="term" value="F:nuclear receptor activity"/>
    <property type="evidence" value="ECO:0007669"/>
    <property type="project" value="InterPro"/>
</dbReference>
<evidence type="ECO:0000256" key="4">
    <source>
        <dbReference type="ARBA" id="ARBA00022771"/>
    </source>
</evidence>
<comment type="similarity">
    <text evidence="2">Belongs to the nuclear hormone receptor family. NR1 subfamily.</text>
</comment>
<dbReference type="InterPro" id="IPR013088">
    <property type="entry name" value="Znf_NHR/GATA"/>
</dbReference>
<dbReference type="InterPro" id="IPR044101">
    <property type="entry name" value="NR_DBD_ROR"/>
</dbReference>
<dbReference type="InterPro" id="IPR035500">
    <property type="entry name" value="NHR-like_dom_sf"/>
</dbReference>
<evidence type="ECO:0000256" key="10">
    <source>
        <dbReference type="ARBA" id="ARBA00023242"/>
    </source>
</evidence>
<evidence type="ECO:0008006" key="16">
    <source>
        <dbReference type="Google" id="ProtNLM"/>
    </source>
</evidence>
<protein>
    <recommendedName>
        <fullName evidence="16">Nuclear hormone receptor HR3</fullName>
    </recommendedName>
</protein>